<dbReference type="Gene3D" id="3.30.2010.10">
    <property type="entry name" value="Metalloproteases ('zincins'), catalytic domain"/>
    <property type="match status" value="1"/>
</dbReference>
<dbReference type="GO" id="GO:0016787">
    <property type="term" value="F:hydrolase activity"/>
    <property type="evidence" value="ECO:0007669"/>
    <property type="project" value="UniProtKB-KW"/>
</dbReference>
<protein>
    <submittedName>
        <fullName evidence="2">Metal-dependent hydrolase</fullName>
    </submittedName>
</protein>
<dbReference type="OrthoDB" id="9811177at2"/>
<gene>
    <name evidence="2" type="ORF">THSYN_20765</name>
</gene>
<proteinExistence type="predicted"/>
<dbReference type="PANTHER" id="PTHR30399:SF1">
    <property type="entry name" value="UTP PYROPHOSPHATASE"/>
    <property type="match status" value="1"/>
</dbReference>
<evidence type="ECO:0000259" key="1">
    <source>
        <dbReference type="Pfam" id="PF01863"/>
    </source>
</evidence>
<dbReference type="PANTHER" id="PTHR30399">
    <property type="entry name" value="UNCHARACTERIZED PROTEIN YGJP"/>
    <property type="match status" value="1"/>
</dbReference>
<dbReference type="Pfam" id="PF01863">
    <property type="entry name" value="YgjP-like"/>
    <property type="match status" value="1"/>
</dbReference>
<keyword evidence="2" id="KW-0378">Hydrolase</keyword>
<feature type="domain" description="YgjP-like metallopeptidase" evidence="1">
    <location>
        <begin position="24"/>
        <end position="227"/>
    </location>
</feature>
<dbReference type="AlphaFoldDB" id="A0A2K8UC14"/>
<sequence>MAAEFHLGDIAVEVVFKDIKNIHLSVYPPDGKVRIAAPARMDLDTLRIFAVSRLAWIKQQQRRLREQARETPREFLDRESHFLWGTRYLLKVIEEDAAPTVVLTPRSLVLRVRPGTSEEKRQAIIAAWYRRQLKEAATGLITRWEAILGVQVGRVFIQRMKTRWGSCNPDSGAIRLNAELAKKPVQCLEYIVAHELAHLLERHHNERFKTLLDDHLPQWAQYRALLNGLPLAHEAWGSRPRAARRAPGPRPPR</sequence>
<evidence type="ECO:0000313" key="2">
    <source>
        <dbReference type="EMBL" id="AUB83134.1"/>
    </source>
</evidence>
<dbReference type="EMBL" id="CP020370">
    <property type="protein sequence ID" value="AUB83134.1"/>
    <property type="molecule type" value="Genomic_DNA"/>
</dbReference>
<evidence type="ECO:0000313" key="3">
    <source>
        <dbReference type="Proteomes" id="UP000232638"/>
    </source>
</evidence>
<dbReference type="Proteomes" id="UP000232638">
    <property type="component" value="Chromosome"/>
</dbReference>
<dbReference type="KEGG" id="tsy:THSYN_20765"/>
<dbReference type="CDD" id="cd07344">
    <property type="entry name" value="M48_yhfN_like"/>
    <property type="match status" value="1"/>
</dbReference>
<dbReference type="InterPro" id="IPR002725">
    <property type="entry name" value="YgjP-like_metallopeptidase"/>
</dbReference>
<accession>A0A2K8UC14</accession>
<organism evidence="2 3">
    <name type="scientific">Candidatus Thiodictyon syntrophicum</name>
    <dbReference type="NCBI Taxonomy" id="1166950"/>
    <lineage>
        <taxon>Bacteria</taxon>
        <taxon>Pseudomonadati</taxon>
        <taxon>Pseudomonadota</taxon>
        <taxon>Gammaproteobacteria</taxon>
        <taxon>Chromatiales</taxon>
        <taxon>Chromatiaceae</taxon>
        <taxon>Thiodictyon</taxon>
    </lineage>
</organism>
<keyword evidence="3" id="KW-1185">Reference proteome</keyword>
<reference evidence="2 3" key="1">
    <citation type="submission" date="2017-03" db="EMBL/GenBank/DDBJ databases">
        <title>Complete genome sequence of Candidatus 'Thiodictyon syntrophicum' sp. nov. strain Cad16T, a photolithoautotroph purple sulfur bacterium isolated from an alpine meromictic lake.</title>
        <authorList>
            <person name="Luedin S.M."/>
            <person name="Pothier J.F."/>
            <person name="Danza F."/>
            <person name="Storelli N."/>
            <person name="Wittwer M."/>
            <person name="Tonolla M."/>
        </authorList>
    </citation>
    <scope>NUCLEOTIDE SEQUENCE [LARGE SCALE GENOMIC DNA]</scope>
    <source>
        <strain evidence="2 3">Cad16T</strain>
    </source>
</reference>
<dbReference type="InterPro" id="IPR053136">
    <property type="entry name" value="UTP_pyrophosphatase-like"/>
</dbReference>
<name>A0A2K8UC14_9GAMM</name>
<dbReference type="RefSeq" id="WP_100920830.1">
    <property type="nucleotide sequence ID" value="NZ_CP020370.1"/>
</dbReference>